<organism evidence="1 2">
    <name type="scientific">Araneus ventricosus</name>
    <name type="common">Orbweaver spider</name>
    <name type="synonym">Epeira ventricosa</name>
    <dbReference type="NCBI Taxonomy" id="182803"/>
    <lineage>
        <taxon>Eukaryota</taxon>
        <taxon>Metazoa</taxon>
        <taxon>Ecdysozoa</taxon>
        <taxon>Arthropoda</taxon>
        <taxon>Chelicerata</taxon>
        <taxon>Arachnida</taxon>
        <taxon>Araneae</taxon>
        <taxon>Araneomorphae</taxon>
        <taxon>Entelegynae</taxon>
        <taxon>Araneoidea</taxon>
        <taxon>Araneidae</taxon>
        <taxon>Araneus</taxon>
    </lineage>
</organism>
<reference evidence="1 2" key="1">
    <citation type="journal article" date="2019" name="Sci. Rep.">
        <title>Orb-weaving spider Araneus ventricosus genome elucidates the spidroin gene catalogue.</title>
        <authorList>
            <person name="Kono N."/>
            <person name="Nakamura H."/>
            <person name="Ohtoshi R."/>
            <person name="Moran D.A.P."/>
            <person name="Shinohara A."/>
            <person name="Yoshida Y."/>
            <person name="Fujiwara M."/>
            <person name="Mori M."/>
            <person name="Tomita M."/>
            <person name="Arakawa K."/>
        </authorList>
    </citation>
    <scope>NUCLEOTIDE SEQUENCE [LARGE SCALE GENOMIC DNA]</scope>
</reference>
<accession>A0A4Y2AZL7</accession>
<gene>
    <name evidence="1" type="ORF">AVEN_34689_1</name>
</gene>
<dbReference type="AlphaFoldDB" id="A0A4Y2AZL7"/>
<evidence type="ECO:0000313" key="1">
    <source>
        <dbReference type="EMBL" id="GBL85532.1"/>
    </source>
</evidence>
<dbReference type="Proteomes" id="UP000499080">
    <property type="component" value="Unassembled WGS sequence"/>
</dbReference>
<sequence>MSTHGSGVRRLLPWDRASLPAHVLRMPDEGGRVLEWEKVSPYRKRSPGMRTRYVLRFVTPCFCGNASDSKQDELSLASFCCKMIAVSLSPGVLDTSAQFEDHSYLQRGEAMGMESHQLRINKSTTRAGLRPLGALRQCKSRGPPFLLIFQNQIFL</sequence>
<comment type="caution">
    <text evidence="1">The sequence shown here is derived from an EMBL/GenBank/DDBJ whole genome shotgun (WGS) entry which is preliminary data.</text>
</comment>
<protein>
    <submittedName>
        <fullName evidence="1">Uncharacterized protein</fullName>
    </submittedName>
</protein>
<keyword evidence="2" id="KW-1185">Reference proteome</keyword>
<dbReference type="EMBL" id="BGPR01000043">
    <property type="protein sequence ID" value="GBL85532.1"/>
    <property type="molecule type" value="Genomic_DNA"/>
</dbReference>
<evidence type="ECO:0000313" key="2">
    <source>
        <dbReference type="Proteomes" id="UP000499080"/>
    </source>
</evidence>
<proteinExistence type="predicted"/>
<name>A0A4Y2AZL7_ARAVE</name>